<gene>
    <name evidence="1" type="ORF">MDUV_41930</name>
</gene>
<accession>A0A7I7K5M2</accession>
<dbReference type="RefSeq" id="WP_098005653.1">
    <property type="nucleotide sequence ID" value="NZ_AP022563.1"/>
</dbReference>
<evidence type="ECO:0000313" key="1">
    <source>
        <dbReference type="EMBL" id="BBX19333.1"/>
    </source>
</evidence>
<dbReference type="AlphaFoldDB" id="A0A7I7K5M2"/>
<organism evidence="1 2">
    <name type="scientific">Mycolicibacterium duvalii</name>
    <dbReference type="NCBI Taxonomy" id="39688"/>
    <lineage>
        <taxon>Bacteria</taxon>
        <taxon>Bacillati</taxon>
        <taxon>Actinomycetota</taxon>
        <taxon>Actinomycetes</taxon>
        <taxon>Mycobacteriales</taxon>
        <taxon>Mycobacteriaceae</taxon>
        <taxon>Mycolicibacterium</taxon>
    </lineage>
</organism>
<reference evidence="1 2" key="1">
    <citation type="journal article" date="2019" name="Emerg. Microbes Infect.">
        <title>Comprehensive subspecies identification of 175 nontuberculous mycobacteria species based on 7547 genomic profiles.</title>
        <authorList>
            <person name="Matsumoto Y."/>
            <person name="Kinjo T."/>
            <person name="Motooka D."/>
            <person name="Nabeya D."/>
            <person name="Jung N."/>
            <person name="Uechi K."/>
            <person name="Horii T."/>
            <person name="Iida T."/>
            <person name="Fujita J."/>
            <person name="Nakamura S."/>
        </authorList>
    </citation>
    <scope>NUCLEOTIDE SEQUENCE [LARGE SCALE GENOMIC DNA]</scope>
    <source>
        <strain evidence="1 2">JCM 6396</strain>
    </source>
</reference>
<dbReference type="EMBL" id="AP022563">
    <property type="protein sequence ID" value="BBX19333.1"/>
    <property type="molecule type" value="Genomic_DNA"/>
</dbReference>
<proteinExistence type="predicted"/>
<dbReference type="Proteomes" id="UP000467006">
    <property type="component" value="Chromosome"/>
</dbReference>
<evidence type="ECO:0000313" key="2">
    <source>
        <dbReference type="Proteomes" id="UP000467006"/>
    </source>
</evidence>
<dbReference type="KEGG" id="mdu:MDUV_41930"/>
<name>A0A7I7K5M2_9MYCO</name>
<protein>
    <submittedName>
        <fullName evidence="1">Uncharacterized protein</fullName>
    </submittedName>
</protein>
<sequence>MGGRLRVNTDELRTVGGAFAAAADRLAASQPDAPLGDAAAAVPALQTASACQNARDTVATQVSALVSGARGYGAKLHDAAAQYEQTDTRSGEQIRGVDIPPPASR</sequence>
<keyword evidence="2" id="KW-1185">Reference proteome</keyword>